<organism evidence="2">
    <name type="scientific">bioreactor metagenome</name>
    <dbReference type="NCBI Taxonomy" id="1076179"/>
    <lineage>
        <taxon>unclassified sequences</taxon>
        <taxon>metagenomes</taxon>
        <taxon>ecological metagenomes</taxon>
    </lineage>
</organism>
<accession>A0A644ZVA6</accession>
<evidence type="ECO:0000313" key="2">
    <source>
        <dbReference type="EMBL" id="MPM44890.1"/>
    </source>
</evidence>
<keyword evidence="1" id="KW-0472">Membrane</keyword>
<sequence>MDSNFSQMVSTSEESNSSKLDVKYFILAIFLVVAIFFLGFFTQKILLTSNDNTVEKQAQVTTLQETKHDTKPEVCTWSSGWYGFTFQYLLKDSVNQQCEYADDELTSAVWPKMPENLTMYPRSGLSGKAWWREMIHDEAAFLPEGQYLFEASQLDSGIEVLSVRININTVFLEKDGVDPGPDRGSDYYFGENWVIRSKVFTSGGPDESQELFINSLQPIPIEKVRG</sequence>
<dbReference type="EMBL" id="VSSQ01010658">
    <property type="protein sequence ID" value="MPM44890.1"/>
    <property type="molecule type" value="Genomic_DNA"/>
</dbReference>
<keyword evidence="1" id="KW-0812">Transmembrane</keyword>
<feature type="transmembrane region" description="Helical" evidence="1">
    <location>
        <begin position="22"/>
        <end position="41"/>
    </location>
</feature>
<evidence type="ECO:0000256" key="1">
    <source>
        <dbReference type="SAM" id="Phobius"/>
    </source>
</evidence>
<comment type="caution">
    <text evidence="2">The sequence shown here is derived from an EMBL/GenBank/DDBJ whole genome shotgun (WGS) entry which is preliminary data.</text>
</comment>
<proteinExistence type="predicted"/>
<name>A0A644ZVA6_9ZZZZ</name>
<protein>
    <submittedName>
        <fullName evidence="2">Uncharacterized protein</fullName>
    </submittedName>
</protein>
<reference evidence="2" key="1">
    <citation type="submission" date="2019-08" db="EMBL/GenBank/DDBJ databases">
        <authorList>
            <person name="Kucharzyk K."/>
            <person name="Murdoch R.W."/>
            <person name="Higgins S."/>
            <person name="Loffler F."/>
        </authorList>
    </citation>
    <scope>NUCLEOTIDE SEQUENCE</scope>
</reference>
<keyword evidence="1" id="KW-1133">Transmembrane helix</keyword>
<gene>
    <name evidence="2" type="ORF">SDC9_91572</name>
</gene>
<dbReference type="AlphaFoldDB" id="A0A644ZVA6"/>